<gene>
    <name evidence="3" type="ORF">ACHAW5_004854</name>
</gene>
<name>A0ABD3NDA5_9STRA</name>
<accession>A0ABD3NDA5</accession>
<dbReference type="Proteomes" id="UP001530315">
    <property type="component" value="Unassembled WGS sequence"/>
</dbReference>
<protein>
    <submittedName>
        <fullName evidence="3">Uncharacterized protein</fullName>
    </submittedName>
</protein>
<feature type="coiled-coil region" evidence="1">
    <location>
        <begin position="132"/>
        <end position="159"/>
    </location>
</feature>
<dbReference type="EMBL" id="JALLAZ020001495">
    <property type="protein sequence ID" value="KAL3774004.1"/>
    <property type="molecule type" value="Genomic_DNA"/>
</dbReference>
<feature type="region of interest" description="Disordered" evidence="2">
    <location>
        <begin position="179"/>
        <end position="251"/>
    </location>
</feature>
<sequence>MRATPHWANSPMRKLGKLGGKSSATSAVECLKLQHAEELATANEEHARQLGELESEVERCRAEIDALRALSDEHCDTLMPLPSPSKSLKFVKNTTGRRARKLAANASNGGKSVAIMVADIKLQHKKDLAKAAEIYARKLHALKKDVQKYKKEAEALRTAAIGDDRRDCNDAGVNIKTGVAQNDKENVSDQRAMNESSLSSRLKKNEGDAIEHEEINPISRKSSARSEKMNSDNQNEKSGLNKVGGSKKELDDLTDPYERLFREDYQFERVPDYEEALRKCAMRKAAKSEKIRAICQDLIAFMEDVVKEKSVGSPKERAE</sequence>
<feature type="compositionally biased region" description="Polar residues" evidence="2">
    <location>
        <begin position="189"/>
        <end position="200"/>
    </location>
</feature>
<evidence type="ECO:0000313" key="3">
    <source>
        <dbReference type="EMBL" id="KAL3774004.1"/>
    </source>
</evidence>
<feature type="compositionally biased region" description="Basic and acidic residues" evidence="2">
    <location>
        <begin position="203"/>
        <end position="215"/>
    </location>
</feature>
<feature type="region of interest" description="Disordered" evidence="2">
    <location>
        <begin position="1"/>
        <end position="20"/>
    </location>
</feature>
<evidence type="ECO:0000256" key="2">
    <source>
        <dbReference type="SAM" id="MobiDB-lite"/>
    </source>
</evidence>
<keyword evidence="1" id="KW-0175">Coiled coil</keyword>
<comment type="caution">
    <text evidence="3">The sequence shown here is derived from an EMBL/GenBank/DDBJ whole genome shotgun (WGS) entry which is preliminary data.</text>
</comment>
<evidence type="ECO:0000256" key="1">
    <source>
        <dbReference type="SAM" id="Coils"/>
    </source>
</evidence>
<feature type="coiled-coil region" evidence="1">
    <location>
        <begin position="36"/>
        <end position="70"/>
    </location>
</feature>
<dbReference type="AlphaFoldDB" id="A0ABD3NDA5"/>
<reference evidence="3 4" key="1">
    <citation type="submission" date="2024-10" db="EMBL/GenBank/DDBJ databases">
        <title>Updated reference genomes for cyclostephanoid diatoms.</title>
        <authorList>
            <person name="Roberts W.R."/>
            <person name="Alverson A.J."/>
        </authorList>
    </citation>
    <scope>NUCLEOTIDE SEQUENCE [LARGE SCALE GENOMIC DNA]</scope>
    <source>
        <strain evidence="3 4">AJA276-08</strain>
    </source>
</reference>
<proteinExistence type="predicted"/>
<keyword evidence="4" id="KW-1185">Reference proteome</keyword>
<organism evidence="3 4">
    <name type="scientific">Stephanodiscus triporus</name>
    <dbReference type="NCBI Taxonomy" id="2934178"/>
    <lineage>
        <taxon>Eukaryota</taxon>
        <taxon>Sar</taxon>
        <taxon>Stramenopiles</taxon>
        <taxon>Ochrophyta</taxon>
        <taxon>Bacillariophyta</taxon>
        <taxon>Coscinodiscophyceae</taxon>
        <taxon>Thalassiosirophycidae</taxon>
        <taxon>Stephanodiscales</taxon>
        <taxon>Stephanodiscaceae</taxon>
        <taxon>Stephanodiscus</taxon>
    </lineage>
</organism>
<evidence type="ECO:0000313" key="4">
    <source>
        <dbReference type="Proteomes" id="UP001530315"/>
    </source>
</evidence>